<evidence type="ECO:0000256" key="5">
    <source>
        <dbReference type="ARBA" id="ARBA00022553"/>
    </source>
</evidence>
<protein>
    <recommendedName>
        <fullName evidence="3">histidine kinase</fullName>
        <ecNumber evidence="3">2.7.13.3</ecNumber>
    </recommendedName>
</protein>
<dbReference type="GO" id="GO:0005886">
    <property type="term" value="C:plasma membrane"/>
    <property type="evidence" value="ECO:0007669"/>
    <property type="project" value="UniProtKB-SubCell"/>
</dbReference>
<evidence type="ECO:0000256" key="6">
    <source>
        <dbReference type="ARBA" id="ARBA00022679"/>
    </source>
</evidence>
<keyword evidence="5" id="KW-0597">Phosphoprotein</keyword>
<dbReference type="GO" id="GO:0005524">
    <property type="term" value="F:ATP binding"/>
    <property type="evidence" value="ECO:0007669"/>
    <property type="project" value="UniProtKB-KW"/>
</dbReference>
<feature type="domain" description="Histidine kinase" evidence="16">
    <location>
        <begin position="430"/>
        <end position="533"/>
    </location>
</feature>
<gene>
    <name evidence="18" type="ORF">D7318_14295</name>
    <name evidence="17" type="ORF">D7319_14260</name>
</gene>
<keyword evidence="13 15" id="KW-0472">Membrane</keyword>
<name>A0A3A9W7D0_9ACTN</name>
<dbReference type="SUPFAM" id="SSF55890">
    <property type="entry name" value="Sporulation response regulatory protein Spo0B"/>
    <property type="match status" value="1"/>
</dbReference>
<keyword evidence="7 15" id="KW-0812">Transmembrane</keyword>
<evidence type="ECO:0000256" key="12">
    <source>
        <dbReference type="ARBA" id="ARBA00023012"/>
    </source>
</evidence>
<evidence type="ECO:0000313" key="17">
    <source>
        <dbReference type="EMBL" id="RKN09085.1"/>
    </source>
</evidence>
<dbReference type="SMART" id="SM00387">
    <property type="entry name" value="HATPase_c"/>
    <property type="match status" value="1"/>
</dbReference>
<dbReference type="SUPFAM" id="SSF103190">
    <property type="entry name" value="Sensory domain-like"/>
    <property type="match status" value="1"/>
</dbReference>
<evidence type="ECO:0000256" key="7">
    <source>
        <dbReference type="ARBA" id="ARBA00022692"/>
    </source>
</evidence>
<dbReference type="GO" id="GO:0000155">
    <property type="term" value="F:phosphorelay sensor kinase activity"/>
    <property type="evidence" value="ECO:0007669"/>
    <property type="project" value="InterPro"/>
</dbReference>
<dbReference type="Gene3D" id="3.30.450.20">
    <property type="entry name" value="PAS domain"/>
    <property type="match status" value="2"/>
</dbReference>
<dbReference type="InterPro" id="IPR033463">
    <property type="entry name" value="sCache_3"/>
</dbReference>
<dbReference type="Gene3D" id="1.10.287.130">
    <property type="match status" value="1"/>
</dbReference>
<dbReference type="EMBL" id="RBDY01000009">
    <property type="protein sequence ID" value="RKN22724.1"/>
    <property type="molecule type" value="Genomic_DNA"/>
</dbReference>
<keyword evidence="4" id="KW-1003">Cell membrane</keyword>
<keyword evidence="9 17" id="KW-0418">Kinase</keyword>
<dbReference type="AlphaFoldDB" id="A0A3A9W7D0"/>
<dbReference type="Pfam" id="PF14689">
    <property type="entry name" value="SPOB_a"/>
    <property type="match status" value="1"/>
</dbReference>
<evidence type="ECO:0000256" key="1">
    <source>
        <dbReference type="ARBA" id="ARBA00000085"/>
    </source>
</evidence>
<dbReference type="OrthoDB" id="9792686at2"/>
<comment type="catalytic activity">
    <reaction evidence="1">
        <text>ATP + protein L-histidine = ADP + protein N-phospho-L-histidine.</text>
        <dbReference type="EC" id="2.7.13.3"/>
    </reaction>
</comment>
<dbReference type="EMBL" id="RBDX01000009">
    <property type="protein sequence ID" value="RKN09085.1"/>
    <property type="molecule type" value="Genomic_DNA"/>
</dbReference>
<evidence type="ECO:0000256" key="2">
    <source>
        <dbReference type="ARBA" id="ARBA00004651"/>
    </source>
</evidence>
<keyword evidence="8" id="KW-0547">Nucleotide-binding</keyword>
<dbReference type="PROSITE" id="PS50109">
    <property type="entry name" value="HIS_KIN"/>
    <property type="match status" value="1"/>
</dbReference>
<evidence type="ECO:0000256" key="13">
    <source>
        <dbReference type="ARBA" id="ARBA00023136"/>
    </source>
</evidence>
<dbReference type="InterPro" id="IPR003594">
    <property type="entry name" value="HATPase_dom"/>
</dbReference>
<evidence type="ECO:0000256" key="4">
    <source>
        <dbReference type="ARBA" id="ARBA00022475"/>
    </source>
</evidence>
<dbReference type="InterPro" id="IPR052162">
    <property type="entry name" value="Sensor_kinase/Photoreceptor"/>
</dbReference>
<dbReference type="SUPFAM" id="SSF55874">
    <property type="entry name" value="ATPase domain of HSP90 chaperone/DNA topoisomerase II/histidine kinase"/>
    <property type="match status" value="1"/>
</dbReference>
<feature type="region of interest" description="Disordered" evidence="14">
    <location>
        <begin position="528"/>
        <end position="566"/>
    </location>
</feature>
<evidence type="ECO:0000256" key="9">
    <source>
        <dbReference type="ARBA" id="ARBA00022777"/>
    </source>
</evidence>
<dbReference type="InterPro" id="IPR029151">
    <property type="entry name" value="Sensor-like_sf"/>
</dbReference>
<dbReference type="PANTHER" id="PTHR43304:SF1">
    <property type="entry name" value="PAC DOMAIN-CONTAINING PROTEIN"/>
    <property type="match status" value="1"/>
</dbReference>
<dbReference type="InterPro" id="IPR005467">
    <property type="entry name" value="His_kinase_dom"/>
</dbReference>
<keyword evidence="11 15" id="KW-1133">Transmembrane helix</keyword>
<evidence type="ECO:0000256" key="10">
    <source>
        <dbReference type="ARBA" id="ARBA00022840"/>
    </source>
</evidence>
<dbReference type="Gene3D" id="3.30.565.10">
    <property type="entry name" value="Histidine kinase-like ATPase, C-terminal domain"/>
    <property type="match status" value="1"/>
</dbReference>
<dbReference type="PANTHER" id="PTHR43304">
    <property type="entry name" value="PHYTOCHROME-LIKE PROTEIN CPH1"/>
    <property type="match status" value="1"/>
</dbReference>
<organism evidence="17 20">
    <name type="scientific">Streptomyces radicis</name>
    <dbReference type="NCBI Taxonomy" id="1750517"/>
    <lineage>
        <taxon>Bacteria</taxon>
        <taxon>Bacillati</taxon>
        <taxon>Actinomycetota</taxon>
        <taxon>Actinomycetes</taxon>
        <taxon>Kitasatosporales</taxon>
        <taxon>Streptomycetaceae</taxon>
        <taxon>Streptomyces</taxon>
    </lineage>
</organism>
<comment type="subcellular location">
    <subcellularLocation>
        <location evidence="2">Cell membrane</location>
        <topology evidence="2">Multi-pass membrane protein</topology>
    </subcellularLocation>
</comment>
<evidence type="ECO:0000256" key="15">
    <source>
        <dbReference type="SAM" id="Phobius"/>
    </source>
</evidence>
<evidence type="ECO:0000313" key="18">
    <source>
        <dbReference type="EMBL" id="RKN22724.1"/>
    </source>
</evidence>
<sequence length="566" mass="59804">MGRGFPSLRRAAPRLSLAGQLLTLQLTLIVLVLVVVAWVSVVQADANFRRTEGNRLLSTAESVASQGAVRVGLAQPGRAGILQPSAESARGVSGASYVEIATTEGRVLTAADPRRIGGALELGDPGVLAGRSWIGTLTVGGRASLVAQVPVFDERGELLGVVAVGSHAQSFGERVRTAAPDMLLYVGFASAIGSVGSYLLARRIKKQTLGLEPGEITALVRHREAMLHGITEGVLGLDMRERVTLANDSVRDLLRLPPDAAEKTLTELGVDEVVRDALTGRTNGRDQVVFTRDRVLTLNRMPLVTHGQTVGSVTTMRDLTELAALKHQLETTRNATDTLRAQAHEFSNHLHVIAGLLALHEYPEVSRYVRGISGTHARRTADVRAAVADPSLAALLIAKASLAAEQGAALRVPTRGAALGPLPEALSSDLVTVVGNLVDNALDAVRGGDQEAWVTVELTDDGEEVAVRVRDSGPGVDPTFGEEIFRRGFTTKAESRDSGRGLGLAITRLVCGRRGGGVGVEGAAFVARLPRTAAERPGAERSGAERSGAERSQARRPEAERPEARP</sequence>
<dbReference type="EC" id="2.7.13.3" evidence="3"/>
<feature type="transmembrane region" description="Helical" evidence="15">
    <location>
        <begin position="182"/>
        <end position="201"/>
    </location>
</feature>
<dbReference type="InterPro" id="IPR036890">
    <property type="entry name" value="HATPase_C_sf"/>
</dbReference>
<evidence type="ECO:0000259" key="16">
    <source>
        <dbReference type="PROSITE" id="PS50109"/>
    </source>
</evidence>
<reference evidence="19 20" key="1">
    <citation type="submission" date="2018-09" db="EMBL/GenBank/DDBJ databases">
        <title>Streptomyces sp. nov. DS1-2, an endophytic actinomycete isolated from roots of Dendrobium scabrilingue.</title>
        <authorList>
            <person name="Kuncharoen N."/>
            <person name="Kudo T."/>
            <person name="Ohkuma M."/>
            <person name="Yuki M."/>
            <person name="Tanasupawat S."/>
        </authorList>
    </citation>
    <scope>NUCLEOTIDE SEQUENCE [LARGE SCALE GENOMIC DNA]</scope>
    <source>
        <strain evidence="17 20">AZ1-7</strain>
        <strain evidence="18 19">DS1-2</strain>
    </source>
</reference>
<evidence type="ECO:0000256" key="11">
    <source>
        <dbReference type="ARBA" id="ARBA00022989"/>
    </source>
</evidence>
<comment type="caution">
    <text evidence="17">The sequence shown here is derived from an EMBL/GenBank/DDBJ whole genome shotgun (WGS) entry which is preliminary data.</text>
</comment>
<accession>A0A3A9W7D0</accession>
<dbReference type="Proteomes" id="UP000268652">
    <property type="component" value="Unassembled WGS sequence"/>
</dbReference>
<dbReference type="RefSeq" id="WP_120697383.1">
    <property type="nucleotide sequence ID" value="NZ_RBDX01000009.1"/>
</dbReference>
<keyword evidence="10" id="KW-0067">ATP-binding</keyword>
<dbReference type="InterPro" id="IPR039506">
    <property type="entry name" value="SPOB_a"/>
</dbReference>
<feature type="compositionally biased region" description="Basic and acidic residues" evidence="14">
    <location>
        <begin position="533"/>
        <end position="566"/>
    </location>
</feature>
<evidence type="ECO:0000256" key="8">
    <source>
        <dbReference type="ARBA" id="ARBA00022741"/>
    </source>
</evidence>
<dbReference type="Proteomes" id="UP000275024">
    <property type="component" value="Unassembled WGS sequence"/>
</dbReference>
<evidence type="ECO:0000313" key="19">
    <source>
        <dbReference type="Proteomes" id="UP000268652"/>
    </source>
</evidence>
<dbReference type="Pfam" id="PF17203">
    <property type="entry name" value="sCache_3_2"/>
    <property type="match status" value="1"/>
</dbReference>
<evidence type="ECO:0000256" key="14">
    <source>
        <dbReference type="SAM" id="MobiDB-lite"/>
    </source>
</evidence>
<proteinExistence type="predicted"/>
<dbReference type="InterPro" id="IPR016120">
    <property type="entry name" value="Sig_transdc_His_kin_SpoOB"/>
</dbReference>
<dbReference type="PRINTS" id="PR00344">
    <property type="entry name" value="BCTRLSENSOR"/>
</dbReference>
<dbReference type="Pfam" id="PF02518">
    <property type="entry name" value="HATPase_c"/>
    <property type="match status" value="1"/>
</dbReference>
<keyword evidence="6" id="KW-0808">Transferase</keyword>
<evidence type="ECO:0000313" key="20">
    <source>
        <dbReference type="Proteomes" id="UP000275024"/>
    </source>
</evidence>
<keyword evidence="12" id="KW-0902">Two-component regulatory system</keyword>
<keyword evidence="19" id="KW-1185">Reference proteome</keyword>
<dbReference type="InterPro" id="IPR004358">
    <property type="entry name" value="Sig_transdc_His_kin-like_C"/>
</dbReference>
<evidence type="ECO:0000256" key="3">
    <source>
        <dbReference type="ARBA" id="ARBA00012438"/>
    </source>
</evidence>